<organism evidence="3 4">
    <name type="scientific">Teichococcus aestuarii</name>
    <dbReference type="NCBI Taxonomy" id="568898"/>
    <lineage>
        <taxon>Bacteria</taxon>
        <taxon>Pseudomonadati</taxon>
        <taxon>Pseudomonadota</taxon>
        <taxon>Alphaproteobacteria</taxon>
        <taxon>Acetobacterales</taxon>
        <taxon>Roseomonadaceae</taxon>
        <taxon>Roseomonas</taxon>
    </lineage>
</organism>
<gene>
    <name evidence="3" type="ORF">CR165_21730</name>
</gene>
<dbReference type="InterPro" id="IPR005064">
    <property type="entry name" value="BUG"/>
</dbReference>
<dbReference type="InterPro" id="IPR042100">
    <property type="entry name" value="Bug_dom1"/>
</dbReference>
<dbReference type="OrthoDB" id="8152957at2"/>
<evidence type="ECO:0000256" key="1">
    <source>
        <dbReference type="ARBA" id="ARBA00006987"/>
    </source>
</evidence>
<evidence type="ECO:0000313" key="3">
    <source>
        <dbReference type="EMBL" id="PWC26707.1"/>
    </source>
</evidence>
<dbReference type="PANTHER" id="PTHR42928">
    <property type="entry name" value="TRICARBOXYLATE-BINDING PROTEIN"/>
    <property type="match status" value="1"/>
</dbReference>
<protein>
    <recommendedName>
        <fullName evidence="5">Transporter</fullName>
    </recommendedName>
</protein>
<accession>A0A2U1UYI8</accession>
<dbReference type="PIRSF" id="PIRSF017082">
    <property type="entry name" value="YflP"/>
    <property type="match status" value="1"/>
</dbReference>
<evidence type="ECO:0008006" key="5">
    <source>
        <dbReference type="Google" id="ProtNLM"/>
    </source>
</evidence>
<sequence>MGEQPRMTRRPLLAALLGLCALSAPLSRLSAQTADRPFPDRAISLATGYAPGGSTDIAARLLAERLGVHLAGPGGEPARVVVENRPGAAGVVASEWLRRQPADGHTIMLVESGSHGIAPSALVGGTRYDPVKDYTQLAVLGTGPLVIIASPDFPPRDAKSLLAALREAPPESITYASSGVATPNHLASEMLALTLGARFVHVPYRSGGQQVQAIHQGQGQWGVAVLASAAGQIRGGLVRPMALTAPERFPTFPEIPTLAESGLPGFDLQTWNVILGPPDMPPAVVARLNKAINAALGEEAFRNRLIETGVAPWRQANSPADARAFLEREVAKFKDVVQRTGVKLEQ</sequence>
<dbReference type="Gene3D" id="3.40.190.10">
    <property type="entry name" value="Periplasmic binding protein-like II"/>
    <property type="match status" value="1"/>
</dbReference>
<name>A0A2U1UYI8_9PROT</name>
<dbReference type="Pfam" id="PF03401">
    <property type="entry name" value="TctC"/>
    <property type="match status" value="1"/>
</dbReference>
<feature type="signal peptide" evidence="2">
    <location>
        <begin position="1"/>
        <end position="30"/>
    </location>
</feature>
<evidence type="ECO:0000256" key="2">
    <source>
        <dbReference type="SAM" id="SignalP"/>
    </source>
</evidence>
<comment type="similarity">
    <text evidence="1">Belongs to the UPF0065 (bug) family.</text>
</comment>
<keyword evidence="4" id="KW-1185">Reference proteome</keyword>
<dbReference type="CDD" id="cd07012">
    <property type="entry name" value="PBP2_Bug_TTT"/>
    <property type="match status" value="1"/>
</dbReference>
<dbReference type="AlphaFoldDB" id="A0A2U1UYI8"/>
<feature type="chain" id="PRO_5015694893" description="Transporter" evidence="2">
    <location>
        <begin position="31"/>
        <end position="346"/>
    </location>
</feature>
<dbReference type="PANTHER" id="PTHR42928:SF5">
    <property type="entry name" value="BLR1237 PROTEIN"/>
    <property type="match status" value="1"/>
</dbReference>
<evidence type="ECO:0000313" key="4">
    <source>
        <dbReference type="Proteomes" id="UP000245048"/>
    </source>
</evidence>
<reference evidence="4" key="1">
    <citation type="submission" date="2017-10" db="EMBL/GenBank/DDBJ databases">
        <authorList>
            <person name="Toshchakov S.V."/>
            <person name="Goeva M.A."/>
        </authorList>
    </citation>
    <scope>NUCLEOTIDE SEQUENCE [LARGE SCALE GENOMIC DNA]</scope>
    <source>
        <strain evidence="4">JR1/69-1-13</strain>
    </source>
</reference>
<dbReference type="EMBL" id="PDOA01000026">
    <property type="protein sequence ID" value="PWC26707.1"/>
    <property type="molecule type" value="Genomic_DNA"/>
</dbReference>
<proteinExistence type="inferred from homology"/>
<dbReference type="Proteomes" id="UP000245048">
    <property type="component" value="Unassembled WGS sequence"/>
</dbReference>
<keyword evidence="2" id="KW-0732">Signal</keyword>
<dbReference type="Gene3D" id="3.40.190.150">
    <property type="entry name" value="Bordetella uptake gene, domain 1"/>
    <property type="match status" value="1"/>
</dbReference>
<comment type="caution">
    <text evidence="3">The sequence shown here is derived from an EMBL/GenBank/DDBJ whole genome shotgun (WGS) entry which is preliminary data.</text>
</comment>